<protein>
    <recommendedName>
        <fullName evidence="7">MADS-box domain-containing protein</fullName>
    </recommendedName>
</protein>
<keyword evidence="5" id="KW-0539">Nucleus</keyword>
<organism evidence="8 9">
    <name type="scientific">Panicum hallii var. hallii</name>
    <dbReference type="NCBI Taxonomy" id="1504633"/>
    <lineage>
        <taxon>Eukaryota</taxon>
        <taxon>Viridiplantae</taxon>
        <taxon>Streptophyta</taxon>
        <taxon>Embryophyta</taxon>
        <taxon>Tracheophyta</taxon>
        <taxon>Spermatophyta</taxon>
        <taxon>Magnoliopsida</taxon>
        <taxon>Liliopsida</taxon>
        <taxon>Poales</taxon>
        <taxon>Poaceae</taxon>
        <taxon>PACMAD clade</taxon>
        <taxon>Panicoideae</taxon>
        <taxon>Panicodae</taxon>
        <taxon>Paniceae</taxon>
        <taxon>Panicinae</taxon>
        <taxon>Panicum</taxon>
        <taxon>Panicum sect. Panicum</taxon>
    </lineage>
</organism>
<name>A0A2T7DYE2_9POAL</name>
<feature type="domain" description="MADS-box" evidence="7">
    <location>
        <begin position="143"/>
        <end position="196"/>
    </location>
</feature>
<reference evidence="8 9" key="1">
    <citation type="submission" date="2018-04" db="EMBL/GenBank/DDBJ databases">
        <title>WGS assembly of Panicum hallii var. hallii HAL2.</title>
        <authorList>
            <person name="Lovell J."/>
            <person name="Jenkins J."/>
            <person name="Lowry D."/>
            <person name="Mamidi S."/>
            <person name="Sreedasyam A."/>
            <person name="Weng X."/>
            <person name="Barry K."/>
            <person name="Bonette J."/>
            <person name="Campitelli B."/>
            <person name="Daum C."/>
            <person name="Gordon S."/>
            <person name="Gould B."/>
            <person name="Lipzen A."/>
            <person name="MacQueen A."/>
            <person name="Palacio-Mejia J."/>
            <person name="Plott C."/>
            <person name="Shakirov E."/>
            <person name="Shu S."/>
            <person name="Yoshinaga Y."/>
            <person name="Zane M."/>
            <person name="Rokhsar D."/>
            <person name="Grimwood J."/>
            <person name="Schmutz J."/>
            <person name="Juenger T."/>
        </authorList>
    </citation>
    <scope>NUCLEOTIDE SEQUENCE [LARGE SCALE GENOMIC DNA]</scope>
    <source>
        <strain evidence="9">cv. HAL2</strain>
    </source>
</reference>
<feature type="region of interest" description="Disordered" evidence="6">
    <location>
        <begin position="325"/>
        <end position="346"/>
    </location>
</feature>
<dbReference type="PROSITE" id="PS50066">
    <property type="entry name" value="MADS_BOX_2"/>
    <property type="match status" value="1"/>
</dbReference>
<dbReference type="Pfam" id="PF00319">
    <property type="entry name" value="SRF-TF"/>
    <property type="match status" value="1"/>
</dbReference>
<dbReference type="GO" id="GO:0000978">
    <property type="term" value="F:RNA polymerase II cis-regulatory region sequence-specific DNA binding"/>
    <property type="evidence" value="ECO:0007669"/>
    <property type="project" value="TreeGrafter"/>
</dbReference>
<dbReference type="Gene3D" id="3.40.1810.10">
    <property type="entry name" value="Transcription factor, MADS-box"/>
    <property type="match status" value="1"/>
</dbReference>
<dbReference type="InterPro" id="IPR002100">
    <property type="entry name" value="TF_MADSbox"/>
</dbReference>
<keyword evidence="2" id="KW-0805">Transcription regulation</keyword>
<dbReference type="GO" id="GO:0000981">
    <property type="term" value="F:DNA-binding transcription factor activity, RNA polymerase II-specific"/>
    <property type="evidence" value="ECO:0007669"/>
    <property type="project" value="TreeGrafter"/>
</dbReference>
<evidence type="ECO:0000256" key="3">
    <source>
        <dbReference type="ARBA" id="ARBA00023125"/>
    </source>
</evidence>
<evidence type="ECO:0000256" key="1">
    <source>
        <dbReference type="ARBA" id="ARBA00004123"/>
    </source>
</evidence>
<dbReference type="InterPro" id="IPR036879">
    <property type="entry name" value="TF_MADSbox_sf"/>
</dbReference>
<dbReference type="OrthoDB" id="1896642at2759"/>
<dbReference type="SUPFAM" id="SSF55455">
    <property type="entry name" value="SRF-like"/>
    <property type="match status" value="1"/>
</dbReference>
<evidence type="ECO:0000256" key="2">
    <source>
        <dbReference type="ARBA" id="ARBA00023015"/>
    </source>
</evidence>
<evidence type="ECO:0000256" key="6">
    <source>
        <dbReference type="SAM" id="MobiDB-lite"/>
    </source>
</evidence>
<evidence type="ECO:0000256" key="4">
    <source>
        <dbReference type="ARBA" id="ARBA00023163"/>
    </source>
</evidence>
<dbReference type="Gramene" id="PUZ60588">
    <property type="protein sequence ID" value="PUZ60588"/>
    <property type="gene ID" value="GQ55_4G150900"/>
</dbReference>
<dbReference type="GO" id="GO:0046983">
    <property type="term" value="F:protein dimerization activity"/>
    <property type="evidence" value="ECO:0007669"/>
    <property type="project" value="InterPro"/>
</dbReference>
<dbReference type="GO" id="GO:0005634">
    <property type="term" value="C:nucleus"/>
    <property type="evidence" value="ECO:0007669"/>
    <property type="project" value="UniProtKB-SubCell"/>
</dbReference>
<evidence type="ECO:0000313" key="9">
    <source>
        <dbReference type="Proteomes" id="UP000244336"/>
    </source>
</evidence>
<comment type="subcellular location">
    <subcellularLocation>
        <location evidence="1">Nucleus</location>
    </subcellularLocation>
</comment>
<dbReference type="PANTHER" id="PTHR11945:SF455">
    <property type="entry name" value="MADS-BOX DOMAIN-CONTAINING PROTEIN"/>
    <property type="match status" value="1"/>
</dbReference>
<dbReference type="PANTHER" id="PTHR11945">
    <property type="entry name" value="MADS BOX PROTEIN"/>
    <property type="match status" value="1"/>
</dbReference>
<dbReference type="AlphaFoldDB" id="A0A2T7DYE2"/>
<proteinExistence type="predicted"/>
<accession>A0A2T7DYE2</accession>
<keyword evidence="3" id="KW-0238">DNA-binding</keyword>
<gene>
    <name evidence="8" type="ORF">GQ55_4G150900</name>
</gene>
<keyword evidence="9" id="KW-1185">Reference proteome</keyword>
<sequence length="346" mass="37767">MSNTRKSCCLADDRFFVEDGDRERSLSLISTLHRDANNDGAARFFLKIDSRVRLGVGLHLRRLPVPAAVPVRRPTFTSSSSKFLPFLAMLPPTYTPSPPLLRSFHSTERVALERSRGSKKQSSRSRVVFRCAMMVKPEGKKTKGKQVIEIQRIENKERRQVTFSKRKAGVLKKASELSLLCGAHAAVVIFSKKQELPQGGGEAGRASGGGNVFAMGTPSVDHVLRRFAPLPGDAYLPALEDVGRAAERATVEATVRQTEETKARVAAEAARMSAIGAMVLTAVPAGRERFWWEADVEALGEAELPEFARALQRLRDYVRRHAGKLQPSAAPAGTDGAGQPQASLNV</sequence>
<dbReference type="EMBL" id="CM009752">
    <property type="protein sequence ID" value="PUZ60588.1"/>
    <property type="molecule type" value="Genomic_DNA"/>
</dbReference>
<dbReference type="Proteomes" id="UP000244336">
    <property type="component" value="Chromosome 4"/>
</dbReference>
<dbReference type="SMART" id="SM00432">
    <property type="entry name" value="MADS"/>
    <property type="match status" value="1"/>
</dbReference>
<evidence type="ECO:0000256" key="5">
    <source>
        <dbReference type="ARBA" id="ARBA00023242"/>
    </source>
</evidence>
<keyword evidence="4" id="KW-0804">Transcription</keyword>
<evidence type="ECO:0000313" key="8">
    <source>
        <dbReference type="EMBL" id="PUZ60588.1"/>
    </source>
</evidence>
<evidence type="ECO:0000259" key="7">
    <source>
        <dbReference type="PROSITE" id="PS50066"/>
    </source>
</evidence>
<dbReference type="PRINTS" id="PR00404">
    <property type="entry name" value="MADSDOMAIN"/>
</dbReference>